<sequence>MKKFSGEKNLIRYNVKSTTMYWDDLSNPKVGIDLLLNRLYLGNVGGNWKIDRLNKININEKILR</sequence>
<dbReference type="Proteomes" id="UP000471501">
    <property type="component" value="Unassembled WGS sequence"/>
</dbReference>
<keyword evidence="2" id="KW-1185">Reference proteome</keyword>
<proteinExistence type="predicted"/>
<dbReference type="AlphaFoldDB" id="A0A6I4NM84"/>
<evidence type="ECO:0000313" key="2">
    <source>
        <dbReference type="Proteomes" id="UP000471501"/>
    </source>
</evidence>
<reference evidence="1 2" key="1">
    <citation type="submission" date="2019-12" db="EMBL/GenBank/DDBJ databases">
        <authorList>
            <person name="Kim Y.S."/>
        </authorList>
    </citation>
    <scope>NUCLEOTIDE SEQUENCE [LARGE SCALE GENOMIC DNA]</scope>
    <source>
        <strain evidence="1 2">GA093</strain>
    </source>
</reference>
<protein>
    <submittedName>
        <fullName evidence="1">Uncharacterized protein</fullName>
    </submittedName>
</protein>
<dbReference type="EMBL" id="WSTB01000003">
    <property type="protein sequence ID" value="MWB94012.1"/>
    <property type="molecule type" value="Genomic_DNA"/>
</dbReference>
<dbReference type="RefSeq" id="WP_160373936.1">
    <property type="nucleotide sequence ID" value="NZ_WSTB01000003.1"/>
</dbReference>
<evidence type="ECO:0000313" key="1">
    <source>
        <dbReference type="EMBL" id="MWB94012.1"/>
    </source>
</evidence>
<organism evidence="1 2">
    <name type="scientific">Flavobacterium hydrocarbonoxydans</name>
    <dbReference type="NCBI Taxonomy" id="2683249"/>
    <lineage>
        <taxon>Bacteria</taxon>
        <taxon>Pseudomonadati</taxon>
        <taxon>Bacteroidota</taxon>
        <taxon>Flavobacteriia</taxon>
        <taxon>Flavobacteriales</taxon>
        <taxon>Flavobacteriaceae</taxon>
        <taxon>Flavobacterium</taxon>
    </lineage>
</organism>
<gene>
    <name evidence="1" type="ORF">GON26_06535</name>
</gene>
<accession>A0A6I4NM84</accession>
<name>A0A6I4NM84_9FLAO</name>
<comment type="caution">
    <text evidence="1">The sequence shown here is derived from an EMBL/GenBank/DDBJ whole genome shotgun (WGS) entry which is preliminary data.</text>
</comment>